<feature type="chain" id="PRO_5044514224" description="Phosphatidylinositol-glycan biosynthesis class X protein" evidence="10">
    <location>
        <begin position="20"/>
        <end position="264"/>
    </location>
</feature>
<evidence type="ECO:0000256" key="9">
    <source>
        <dbReference type="ARBA" id="ARBA00023180"/>
    </source>
</evidence>
<dbReference type="KEGG" id="mde:101895817"/>
<organism evidence="11">
    <name type="scientific">Musca domestica</name>
    <name type="common">House fly</name>
    <dbReference type="NCBI Taxonomy" id="7370"/>
    <lineage>
        <taxon>Eukaryota</taxon>
        <taxon>Metazoa</taxon>
        <taxon>Ecdysozoa</taxon>
        <taxon>Arthropoda</taxon>
        <taxon>Hexapoda</taxon>
        <taxon>Insecta</taxon>
        <taxon>Pterygota</taxon>
        <taxon>Neoptera</taxon>
        <taxon>Endopterygota</taxon>
        <taxon>Diptera</taxon>
        <taxon>Brachycera</taxon>
        <taxon>Muscomorpha</taxon>
        <taxon>Muscoidea</taxon>
        <taxon>Muscidae</taxon>
        <taxon>Musca</taxon>
    </lineage>
</organism>
<dbReference type="PANTHER" id="PTHR28650:SF1">
    <property type="entry name" value="PHOSPHATIDYLINOSITOL-GLYCAN BIOSYNTHESIS CLASS X PROTEIN"/>
    <property type="match status" value="1"/>
</dbReference>
<keyword evidence="8 10" id="KW-0472">Membrane</keyword>
<evidence type="ECO:0000256" key="6">
    <source>
        <dbReference type="ARBA" id="ARBA00022824"/>
    </source>
</evidence>
<evidence type="ECO:0000256" key="2">
    <source>
        <dbReference type="ARBA" id="ARBA00004687"/>
    </source>
</evidence>
<keyword evidence="12" id="KW-1185">Reference proteome</keyword>
<dbReference type="InterPro" id="IPR040039">
    <property type="entry name" value="PIGX"/>
</dbReference>
<dbReference type="Pfam" id="PF08320">
    <property type="entry name" value="PIG-X"/>
    <property type="match status" value="1"/>
</dbReference>
<dbReference type="OrthoDB" id="5546453at2759"/>
<keyword evidence="5 10" id="KW-0812">Transmembrane</keyword>
<dbReference type="UniPathway" id="UPA00196"/>
<sequence>MREILFVTCFLLGIMSSLQQKDLLSTPVVGVELGEEGFHRNLIYTVQFDYPLAGKTCEYILRQSFPPSVYINVDQLDDLSRKDKLKAIYPRFVDIEKPTEDSSGFEIFIKGTTKVTDTIHLPIHFRYHAPSEEQSFIPIDLFAPNAMYISCPSQEEQTFVERELEIETSPGYCLDETIPTIREGPKHIRDATCKWKDIKIALQIKSPLHAEIPIGNESAHPTVLYITIIASWVVSLWTILRTRHIPIAINANLEEQRLLQRKNK</sequence>
<accession>A0A1I8M2T3</accession>
<comment type="pathway">
    <text evidence="2 10">Glycolipid biosynthesis; glycosylphosphatidylinositol-anchor biosynthesis.</text>
</comment>
<dbReference type="RefSeq" id="XP_005176487.1">
    <property type="nucleotide sequence ID" value="XM_005176430.3"/>
</dbReference>
<dbReference type="EnsemblMetazoa" id="MDOA000666-RA">
    <property type="protein sequence ID" value="MDOA000666-PA"/>
    <property type="gene ID" value="MDOA000666"/>
</dbReference>
<reference evidence="13" key="2">
    <citation type="submission" date="2025-04" db="UniProtKB">
        <authorList>
            <consortium name="RefSeq"/>
        </authorList>
    </citation>
    <scope>IDENTIFICATION</scope>
    <source>
        <strain evidence="13">Aabys</strain>
    </source>
</reference>
<reference evidence="11" key="1">
    <citation type="submission" date="2020-05" db="UniProtKB">
        <authorList>
            <consortium name="EnsemblMetazoa"/>
        </authorList>
    </citation>
    <scope>IDENTIFICATION</scope>
    <source>
        <strain evidence="11">Aabys</strain>
    </source>
</reference>
<evidence type="ECO:0000256" key="3">
    <source>
        <dbReference type="ARBA" id="ARBA00010345"/>
    </source>
</evidence>
<evidence type="ECO:0000256" key="7">
    <source>
        <dbReference type="ARBA" id="ARBA00022989"/>
    </source>
</evidence>
<name>A0A1I8M2T3_MUSDO</name>
<comment type="subcellular location">
    <subcellularLocation>
        <location evidence="1 10">Endoplasmic reticulum membrane</location>
        <topology evidence="1 10">Single-pass membrane protein</topology>
    </subcellularLocation>
</comment>
<gene>
    <name evidence="11" type="primary">101895817</name>
    <name evidence="13" type="synonym">LOC101895817</name>
</gene>
<dbReference type="PANTHER" id="PTHR28650">
    <property type="entry name" value="PHOSPHATIDYLINOSITOL-GLYCAN BIOSYNTHESIS CLASS X PROTEIN"/>
    <property type="match status" value="1"/>
</dbReference>
<evidence type="ECO:0000256" key="8">
    <source>
        <dbReference type="ARBA" id="ARBA00023136"/>
    </source>
</evidence>
<proteinExistence type="inferred from homology"/>
<evidence type="ECO:0000313" key="13">
    <source>
        <dbReference type="RefSeq" id="XP_005176487.1"/>
    </source>
</evidence>
<keyword evidence="9" id="KW-0325">Glycoprotein</keyword>
<evidence type="ECO:0000313" key="12">
    <source>
        <dbReference type="Proteomes" id="UP001652621"/>
    </source>
</evidence>
<dbReference type="eggNOG" id="ENOG502S32M">
    <property type="taxonomic scope" value="Eukaryota"/>
</dbReference>
<dbReference type="VEuPathDB" id="VectorBase:MDOMA2_005345"/>
<keyword evidence="10" id="KW-0732">Signal</keyword>
<evidence type="ECO:0000256" key="10">
    <source>
        <dbReference type="RuleBase" id="RU366056"/>
    </source>
</evidence>
<dbReference type="STRING" id="7370.A0A1I8M2T3"/>
<evidence type="ECO:0000256" key="5">
    <source>
        <dbReference type="ARBA" id="ARBA00022692"/>
    </source>
</evidence>
<evidence type="ECO:0000256" key="4">
    <source>
        <dbReference type="ARBA" id="ARBA00022502"/>
    </source>
</evidence>
<protein>
    <recommendedName>
        <fullName evidence="10">Phosphatidylinositol-glycan biosynthesis class X protein</fullName>
    </recommendedName>
</protein>
<keyword evidence="6 10" id="KW-0256">Endoplasmic reticulum</keyword>
<keyword evidence="4 10" id="KW-0337">GPI-anchor biosynthesis</keyword>
<dbReference type="AlphaFoldDB" id="A0A1I8M2T3"/>
<dbReference type="GO" id="GO:0005789">
    <property type="term" value="C:endoplasmic reticulum membrane"/>
    <property type="evidence" value="ECO:0007669"/>
    <property type="project" value="UniProtKB-SubCell"/>
</dbReference>
<feature type="transmembrane region" description="Helical" evidence="10">
    <location>
        <begin position="222"/>
        <end position="240"/>
    </location>
</feature>
<evidence type="ECO:0000313" key="11">
    <source>
        <dbReference type="EnsemblMetazoa" id="MDOA000666-PA"/>
    </source>
</evidence>
<comment type="function">
    <text evidence="10">Stabilizing subunit of the glycosylphosphatidylinositol-mannosyltransferase I complex which catalyzes the transfer of the first mannose, via an alpha-1,4 bond from a dolichol-phosphate-mannose (Dol-P-Man) to the glucosaminyl acyl phosphatidylinositol (GlcN-(acyl)PI) intermediate to generate alpha-D-Man-(1-&gt;4)-alpha-D-GlcN-(1-&gt;6)-(1-radyl,2-acyl-sn-glycero-3-phospho)-2-acyl-inositol and participates in the sixth step of the glycosylphosphatidylinositol-anchor biosynthesis. Probably acts by stabilizing the mannosyltransferase PIGM.</text>
</comment>
<dbReference type="Proteomes" id="UP001652621">
    <property type="component" value="Unplaced"/>
</dbReference>
<comment type="similarity">
    <text evidence="3 10">Belongs to the PIGX family.</text>
</comment>
<dbReference type="VEuPathDB" id="VectorBase:MDOA000666"/>
<dbReference type="GO" id="GO:0006506">
    <property type="term" value="P:GPI anchor biosynthetic process"/>
    <property type="evidence" value="ECO:0007669"/>
    <property type="project" value="UniProtKB-UniPathway"/>
</dbReference>
<keyword evidence="7 10" id="KW-1133">Transmembrane helix</keyword>
<feature type="signal peptide" evidence="10">
    <location>
        <begin position="1"/>
        <end position="19"/>
    </location>
</feature>
<dbReference type="InterPro" id="IPR013233">
    <property type="entry name" value="PIG-X/PBN1"/>
</dbReference>
<evidence type="ECO:0000256" key="1">
    <source>
        <dbReference type="ARBA" id="ARBA00004389"/>
    </source>
</evidence>